<dbReference type="Pfam" id="PF07452">
    <property type="entry name" value="CHRD"/>
    <property type="match status" value="2"/>
</dbReference>
<feature type="region of interest" description="Disordered" evidence="1">
    <location>
        <begin position="22"/>
        <end position="57"/>
    </location>
</feature>
<dbReference type="SMART" id="SM00754">
    <property type="entry name" value="CHRD"/>
    <property type="match status" value="2"/>
</dbReference>
<feature type="signal peptide" evidence="2">
    <location>
        <begin position="1"/>
        <end position="25"/>
    </location>
</feature>
<proteinExistence type="predicted"/>
<dbReference type="PATRIC" id="fig|1938.6.peg.7691"/>
<gene>
    <name evidence="4" type="ORF">ADK34_35625</name>
</gene>
<evidence type="ECO:0000256" key="2">
    <source>
        <dbReference type="SAM" id="SignalP"/>
    </source>
</evidence>
<keyword evidence="2" id="KW-0732">Signal</keyword>
<feature type="compositionally biased region" description="Polar residues" evidence="1">
    <location>
        <begin position="45"/>
        <end position="57"/>
    </location>
</feature>
<feature type="chain" id="PRO_5005585063" description="CHRD domain-containing protein" evidence="2">
    <location>
        <begin position="26"/>
        <end position="322"/>
    </location>
</feature>
<reference evidence="4 5" key="1">
    <citation type="submission" date="2015-06" db="EMBL/GenBank/DDBJ databases">
        <authorList>
            <person name="Hoefler B.C."/>
            <person name="Straight P.D."/>
        </authorList>
    </citation>
    <scope>NUCLEOTIDE SEQUENCE [LARGE SCALE GENOMIC DNA]</scope>
    <source>
        <strain evidence="4 5">NRRL 3427</strain>
    </source>
</reference>
<protein>
    <recommendedName>
        <fullName evidence="3">CHRD domain-containing protein</fullName>
    </recommendedName>
</protein>
<sequence length="322" mass="33319">MKKRLLATAACVLALGTSAAVPASAEGSGHGSHGGHGGLGSAAGTVTTPLARSTPSTGRAVTLVARLDGAQEVPVQGGPAVADPDGKALALVQVRGDRVVFSLSWQGLVPSLGHIHEGDTGKNGPVAVPLFGSAMPSTVDSAAGQVTVVDPVLAERLRTRPTGFYVNLHSAEFPGGAVRGQLKPLGRPVNPLDIIRGGKLRALSNGSQEVPKNDDSKVGDPDGYAVTFLRPKATSIDFSMAWVNIQSPSLGHIHRGPFGSNGEVVFNLFDKPVPGGIFAVSGRLGGQKPEDVNRVRQNPLDYYSNIHTAEFPDGAVRGQLFR</sequence>
<dbReference type="Proteomes" id="UP000037023">
    <property type="component" value="Unassembled WGS sequence"/>
</dbReference>
<dbReference type="AlphaFoldDB" id="A0A0L8J9A7"/>
<evidence type="ECO:0000256" key="1">
    <source>
        <dbReference type="SAM" id="MobiDB-lite"/>
    </source>
</evidence>
<evidence type="ECO:0000259" key="3">
    <source>
        <dbReference type="SMART" id="SM00754"/>
    </source>
</evidence>
<dbReference type="EMBL" id="LGUP01000394">
    <property type="protein sequence ID" value="KOG10268.1"/>
    <property type="molecule type" value="Genomic_DNA"/>
</dbReference>
<dbReference type="OrthoDB" id="8901345at2"/>
<evidence type="ECO:0000313" key="4">
    <source>
        <dbReference type="EMBL" id="KOG10268.1"/>
    </source>
</evidence>
<feature type="domain" description="CHRD" evidence="3">
    <location>
        <begin position="61"/>
        <end position="184"/>
    </location>
</feature>
<organism evidence="4 5">
    <name type="scientific">Streptomyces viridochromogenes</name>
    <dbReference type="NCBI Taxonomy" id="1938"/>
    <lineage>
        <taxon>Bacteria</taxon>
        <taxon>Bacillati</taxon>
        <taxon>Actinomycetota</taxon>
        <taxon>Actinomycetes</taxon>
        <taxon>Kitasatosporales</taxon>
        <taxon>Streptomycetaceae</taxon>
        <taxon>Streptomyces</taxon>
    </lineage>
</organism>
<accession>A0A0L8J9A7</accession>
<feature type="domain" description="CHRD" evidence="3">
    <location>
        <begin position="198"/>
        <end position="322"/>
    </location>
</feature>
<evidence type="ECO:0000313" key="5">
    <source>
        <dbReference type="Proteomes" id="UP000037023"/>
    </source>
</evidence>
<dbReference type="RefSeq" id="WP_033210991.1">
    <property type="nucleotide sequence ID" value="NZ_LGUP01000394.1"/>
</dbReference>
<feature type="compositionally biased region" description="Gly residues" evidence="1">
    <location>
        <begin position="28"/>
        <end position="41"/>
    </location>
</feature>
<comment type="caution">
    <text evidence="4">The sequence shown here is derived from an EMBL/GenBank/DDBJ whole genome shotgun (WGS) entry which is preliminary data.</text>
</comment>
<dbReference type="InterPro" id="IPR010895">
    <property type="entry name" value="CHRD"/>
</dbReference>
<name>A0A0L8J9A7_STRVR</name>